<reference evidence="6 12" key="1">
    <citation type="journal article" date="2014" name="J. Bacteriol.">
        <title>Role of an Archaeal PitA Transporter in the Copper and Arsenic Resistance of Metallosphaera sedula, an Extreme Thermoacidophile.</title>
        <authorList>
            <person name="McCarthy S."/>
            <person name="Ai C."/>
            <person name="Wheaton G."/>
            <person name="Tevatia R."/>
            <person name="Eckrich V."/>
            <person name="Kelly R."/>
            <person name="Blum P."/>
        </authorList>
    </citation>
    <scope>NUCLEOTIDE SEQUENCE [LARGE SCALE GENOMIC DNA]</scope>
    <source>
        <strain evidence="6 12">CuR1</strain>
    </source>
</reference>
<dbReference type="Proteomes" id="UP000068832">
    <property type="component" value="Chromosome"/>
</dbReference>
<dbReference type="GO" id="GO:0004671">
    <property type="term" value="F:protein C-terminal S-isoprenylcysteine carboxyl O-methyltransferase activity"/>
    <property type="evidence" value="ECO:0007669"/>
    <property type="project" value="InterPro"/>
</dbReference>
<evidence type="ECO:0000256" key="3">
    <source>
        <dbReference type="ARBA" id="ARBA00022989"/>
    </source>
</evidence>
<dbReference type="EMBL" id="CP012172">
    <property type="protein sequence ID" value="AKV74060.1"/>
    <property type="molecule type" value="Genomic_DNA"/>
</dbReference>
<comment type="subcellular location">
    <subcellularLocation>
        <location evidence="1">Membrane</location>
        <topology evidence="1">Multi-pass membrane protein</topology>
    </subcellularLocation>
</comment>
<feature type="transmembrane region" description="Helical" evidence="5">
    <location>
        <begin position="140"/>
        <end position="167"/>
    </location>
</feature>
<dbReference type="Proteomes" id="UP000056255">
    <property type="component" value="Chromosome"/>
</dbReference>
<dbReference type="Pfam" id="PF04140">
    <property type="entry name" value="ICMT"/>
    <property type="match status" value="1"/>
</dbReference>
<dbReference type="EMBL" id="CP012176">
    <property type="protein sequence ID" value="AKV83040.1"/>
    <property type="molecule type" value="Genomic_DNA"/>
</dbReference>
<evidence type="ECO:0000256" key="5">
    <source>
        <dbReference type="SAM" id="Phobius"/>
    </source>
</evidence>
<dbReference type="EMBL" id="CP008822">
    <property type="protein sequence ID" value="AIM27158.1"/>
    <property type="molecule type" value="Genomic_DNA"/>
</dbReference>
<dbReference type="EMBL" id="CP012175">
    <property type="protein sequence ID" value="AKV80796.1"/>
    <property type="molecule type" value="Genomic_DNA"/>
</dbReference>
<evidence type="ECO:0000313" key="13">
    <source>
        <dbReference type="Proteomes" id="UP000056255"/>
    </source>
</evidence>
<evidence type="ECO:0000313" key="10">
    <source>
        <dbReference type="EMBL" id="AKV80796.1"/>
    </source>
</evidence>
<sequence>MINNFAETVEIVFALSYGTLSVELLLTYLLPRVWKRGEQRGKIRRREFGSYIVLIVTLFGIYFVDIFFTYFSFYSGLGELPFLLVYLGVILALVGIGFRLWAILTLGKFFSPVVTLLENHRVVDSGPYAYVRHPAYGGAIIILTGVAIASRSIFAIVLSITASLLVYSRRAKLEEKLLTQELGEEYISYMNRVKKRFIPGIV</sequence>
<reference evidence="11 13" key="3">
    <citation type="submission" date="2015-07" db="EMBL/GenBank/DDBJ databases">
        <title>Physiological, transcriptional responses and genome re-sequencing of acid resistant extremely thermoacidophilic Metallosphaera sedula SARC-M1.</title>
        <authorList>
            <person name="Ai C."/>
            <person name="McCarthy S."/>
            <person name="Eckrich V."/>
            <person name="Rudrappa D."/>
            <person name="Qiu G."/>
            <person name="Blum P."/>
        </authorList>
    </citation>
    <scope>NUCLEOTIDE SEQUENCE [LARGE SCALE GENOMIC DNA]</scope>
    <source>
        <strain evidence="11 13">SARC-M1</strain>
    </source>
</reference>
<evidence type="ECO:0000313" key="14">
    <source>
        <dbReference type="Proteomes" id="UP000061362"/>
    </source>
</evidence>
<dbReference type="PATRIC" id="fig|43687.5.peg.1039"/>
<accession>A0A088E5B1</accession>
<dbReference type="AlphaFoldDB" id="A0A088E5B1"/>
<dbReference type="Proteomes" id="UP000061362">
    <property type="component" value="Chromosome"/>
</dbReference>
<keyword evidence="6" id="KW-0489">Methyltransferase</keyword>
<dbReference type="Proteomes" id="UP000029084">
    <property type="component" value="Chromosome"/>
</dbReference>
<dbReference type="Gene3D" id="1.20.120.1630">
    <property type="match status" value="1"/>
</dbReference>
<evidence type="ECO:0000256" key="4">
    <source>
        <dbReference type="ARBA" id="ARBA00023136"/>
    </source>
</evidence>
<dbReference type="PANTHER" id="PTHR12714:SF9">
    <property type="entry name" value="PROTEIN-S-ISOPRENYLCYSTEINE O-METHYLTRANSFERASE"/>
    <property type="match status" value="1"/>
</dbReference>
<dbReference type="OMA" id="HQFTRHV"/>
<organism evidence="6 12">
    <name type="scientific">Metallosphaera sedula</name>
    <dbReference type="NCBI Taxonomy" id="43687"/>
    <lineage>
        <taxon>Archaea</taxon>
        <taxon>Thermoproteota</taxon>
        <taxon>Thermoprotei</taxon>
        <taxon>Sulfolobales</taxon>
        <taxon>Sulfolobaceae</taxon>
        <taxon>Metallosphaera</taxon>
    </lineage>
</organism>
<evidence type="ECO:0000313" key="7">
    <source>
        <dbReference type="EMBL" id="AKV74060.1"/>
    </source>
</evidence>
<evidence type="ECO:0000313" key="8">
    <source>
        <dbReference type="EMBL" id="AKV76300.1"/>
    </source>
</evidence>
<evidence type="ECO:0000313" key="12">
    <source>
        <dbReference type="Proteomes" id="UP000029084"/>
    </source>
</evidence>
<name>A0A088E5B1_9CREN</name>
<keyword evidence="4 5" id="KW-0472">Membrane</keyword>
<evidence type="ECO:0000313" key="17">
    <source>
        <dbReference type="Proteomes" id="UP000068832"/>
    </source>
</evidence>
<dbReference type="InterPro" id="IPR007269">
    <property type="entry name" value="ICMT_MeTrfase"/>
</dbReference>
<evidence type="ECO:0000313" key="15">
    <source>
        <dbReference type="Proteomes" id="UP000062398"/>
    </source>
</evidence>
<dbReference type="GO" id="GO:0016020">
    <property type="term" value="C:membrane"/>
    <property type="evidence" value="ECO:0007669"/>
    <property type="project" value="UniProtKB-SubCell"/>
</dbReference>
<feature type="transmembrane region" description="Helical" evidence="5">
    <location>
        <begin position="83"/>
        <end position="102"/>
    </location>
</feature>
<dbReference type="PANTHER" id="PTHR12714">
    <property type="entry name" value="PROTEIN-S ISOPRENYLCYSTEINE O-METHYLTRANSFERASE"/>
    <property type="match status" value="1"/>
</dbReference>
<keyword evidence="6" id="KW-0808">Transferase</keyword>
<feature type="transmembrane region" description="Helical" evidence="5">
    <location>
        <begin position="51"/>
        <end position="71"/>
    </location>
</feature>
<dbReference type="OrthoDB" id="34778at2157"/>
<dbReference type="Proteomes" id="UP000062475">
    <property type="component" value="Chromosome"/>
</dbReference>
<evidence type="ECO:0000313" key="9">
    <source>
        <dbReference type="EMBL" id="AKV78551.1"/>
    </source>
</evidence>
<proteinExistence type="predicted"/>
<feature type="transmembrane region" description="Helical" evidence="5">
    <location>
        <begin position="12"/>
        <end position="30"/>
    </location>
</feature>
<dbReference type="Proteomes" id="UP000062398">
    <property type="component" value="Chromosome"/>
</dbReference>
<protein>
    <submittedName>
        <fullName evidence="6">Isoprenylcysteine carboxyl methyltransferase</fullName>
    </submittedName>
</protein>
<evidence type="ECO:0000313" key="11">
    <source>
        <dbReference type="EMBL" id="AKV83040.1"/>
    </source>
</evidence>
<evidence type="ECO:0000256" key="2">
    <source>
        <dbReference type="ARBA" id="ARBA00022692"/>
    </source>
</evidence>
<keyword evidence="3 5" id="KW-1133">Transmembrane helix</keyword>
<gene>
    <name evidence="6" type="ORF">HA72_1004</name>
    <name evidence="7" type="ORF">MsedA_1017</name>
    <name evidence="8" type="ORF">MsedB_1019</name>
    <name evidence="9" type="ORF">MsedC_1017</name>
    <name evidence="10" type="ORF">MsedD_1018</name>
    <name evidence="11" type="ORF">MsedE_1019</name>
</gene>
<dbReference type="EMBL" id="CP012173">
    <property type="protein sequence ID" value="AKV76300.1"/>
    <property type="molecule type" value="Genomic_DNA"/>
</dbReference>
<dbReference type="RefSeq" id="WP_012020959.1">
    <property type="nucleotide sequence ID" value="NZ_CP008822.1"/>
</dbReference>
<dbReference type="EMBL" id="CP012174">
    <property type="protein sequence ID" value="AKV78551.1"/>
    <property type="molecule type" value="Genomic_DNA"/>
</dbReference>
<evidence type="ECO:0000313" key="6">
    <source>
        <dbReference type="EMBL" id="AIM27158.1"/>
    </source>
</evidence>
<evidence type="ECO:0000256" key="1">
    <source>
        <dbReference type="ARBA" id="ARBA00004141"/>
    </source>
</evidence>
<evidence type="ECO:0000313" key="16">
    <source>
        <dbReference type="Proteomes" id="UP000062475"/>
    </source>
</evidence>
<reference evidence="14 15" key="2">
    <citation type="journal article" date="2015" name="Genome Announc.">
        <title>Complete Genome Sequences of Evolved Arsenate-Resistant Metallosphaera sedula Strains.</title>
        <authorList>
            <person name="Ai C."/>
            <person name="McCarthy S."/>
            <person name="Schackwitz W."/>
            <person name="Martin J."/>
            <person name="Lipzen A."/>
            <person name="Blum P."/>
        </authorList>
    </citation>
    <scope>NUCLEOTIDE SEQUENCE [LARGE SCALE GENOMIC DNA]</scope>
    <source>
        <strain evidence="9 15">ARS120-1</strain>
        <strain evidence="10 14">ARS120-2</strain>
        <strain evidence="7 17">ARS50-1</strain>
        <strain evidence="8 16">ARS50-2</strain>
    </source>
</reference>
<dbReference type="GeneID" id="91755474"/>
<keyword evidence="2 5" id="KW-0812">Transmembrane</keyword>
<dbReference type="GO" id="GO:0032259">
    <property type="term" value="P:methylation"/>
    <property type="evidence" value="ECO:0007669"/>
    <property type="project" value="UniProtKB-KW"/>
</dbReference>